<evidence type="ECO:0000313" key="3">
    <source>
        <dbReference type="Proteomes" id="UP000801428"/>
    </source>
</evidence>
<protein>
    <submittedName>
        <fullName evidence="2">Uncharacterized protein</fullName>
    </submittedName>
</protein>
<dbReference type="Proteomes" id="UP000801428">
    <property type="component" value="Unassembled WGS sequence"/>
</dbReference>
<organism evidence="2 3">
    <name type="scientific">Curvularia kusanoi</name>
    <name type="common">Cochliobolus kusanoi</name>
    <dbReference type="NCBI Taxonomy" id="90978"/>
    <lineage>
        <taxon>Eukaryota</taxon>
        <taxon>Fungi</taxon>
        <taxon>Dikarya</taxon>
        <taxon>Ascomycota</taxon>
        <taxon>Pezizomycotina</taxon>
        <taxon>Dothideomycetes</taxon>
        <taxon>Pleosporomycetidae</taxon>
        <taxon>Pleosporales</taxon>
        <taxon>Pleosporineae</taxon>
        <taxon>Pleosporaceae</taxon>
        <taxon>Curvularia</taxon>
    </lineage>
</organism>
<feature type="region of interest" description="Disordered" evidence="1">
    <location>
        <begin position="1"/>
        <end position="42"/>
    </location>
</feature>
<dbReference type="PANTHER" id="PTHR40644">
    <property type="entry name" value="UPF0653 PROTEIN C607.02C"/>
    <property type="match status" value="1"/>
</dbReference>
<name>A0A9P4T6X2_CURKU</name>
<reference evidence="2" key="1">
    <citation type="submission" date="2019-04" db="EMBL/GenBank/DDBJ databases">
        <title>Sequencing of skin fungus with MAO and IRED activity.</title>
        <authorList>
            <person name="Marsaioli A.J."/>
            <person name="Bonatto J.M.C."/>
            <person name="Reis Junior O."/>
        </authorList>
    </citation>
    <scope>NUCLEOTIDE SEQUENCE</scope>
    <source>
        <strain evidence="2">30M1</strain>
    </source>
</reference>
<dbReference type="PANTHER" id="PTHR40644:SF1">
    <property type="entry name" value="UPF0653 PROTEIN C607.02C"/>
    <property type="match status" value="1"/>
</dbReference>
<feature type="region of interest" description="Disordered" evidence="1">
    <location>
        <begin position="187"/>
        <end position="250"/>
    </location>
</feature>
<dbReference type="OrthoDB" id="5876637at2759"/>
<comment type="caution">
    <text evidence="2">The sequence shown here is derived from an EMBL/GenBank/DDBJ whole genome shotgun (WGS) entry which is preliminary data.</text>
</comment>
<feature type="compositionally biased region" description="Acidic residues" evidence="1">
    <location>
        <begin position="195"/>
        <end position="206"/>
    </location>
</feature>
<sequence length="340" mass="37476">MPHKHKRKAGDAADYNLPPTTFAAPLPVGKGKTANTNAKAKKRKIAHIDGYGHDDTPKAFQRLMAFSQSGVGANKKRSALDDGLVLSKKQKAAAKRAAQQSAKPNAGDDYETKSTAVNKVNATAEAKQIPKIQPGESMAEYSARVDAALPLAGIAKSTKKIAGVADHRVTKHEKRLKRLQAGWREEEARLREKEQEEEELAEEERDEQALIWEDKTEDQVPAGLRANGKKAKAAKRKKLVGEVDNHSEDEWEALKKKREQRKGLHDVAHAPPTFTKVPREIFKVKNGAKVNVNNIPNAAGSLRKREELGEERRTIIDTYRELMAAKKEEGSAKANAKGKA</sequence>
<accession>A0A9P4T6X2</accession>
<feature type="compositionally biased region" description="Basic and acidic residues" evidence="1">
    <location>
        <begin position="239"/>
        <end position="250"/>
    </location>
</feature>
<evidence type="ECO:0000256" key="1">
    <source>
        <dbReference type="SAM" id="MobiDB-lite"/>
    </source>
</evidence>
<dbReference type="EMBL" id="SWKU01000031">
    <property type="protein sequence ID" value="KAF2995722.1"/>
    <property type="molecule type" value="Genomic_DNA"/>
</dbReference>
<feature type="compositionally biased region" description="Low complexity" evidence="1">
    <location>
        <begin position="29"/>
        <end position="38"/>
    </location>
</feature>
<feature type="compositionally biased region" description="Basic residues" evidence="1">
    <location>
        <begin position="227"/>
        <end position="238"/>
    </location>
</feature>
<gene>
    <name evidence="2" type="ORF">E8E13_004569</name>
</gene>
<dbReference type="AlphaFoldDB" id="A0A9P4T6X2"/>
<keyword evidence="3" id="KW-1185">Reference proteome</keyword>
<evidence type="ECO:0000313" key="2">
    <source>
        <dbReference type="EMBL" id="KAF2995722.1"/>
    </source>
</evidence>
<proteinExistence type="predicted"/>